<dbReference type="EMBL" id="BTSX01000004">
    <property type="protein sequence ID" value="GMS97619.1"/>
    <property type="molecule type" value="Genomic_DNA"/>
</dbReference>
<gene>
    <name evidence="1" type="ORF">PENTCL1PPCAC_19794</name>
</gene>
<evidence type="ECO:0000313" key="1">
    <source>
        <dbReference type="EMBL" id="GMS97619.1"/>
    </source>
</evidence>
<comment type="caution">
    <text evidence="1">The sequence shown here is derived from an EMBL/GenBank/DDBJ whole genome shotgun (WGS) entry which is preliminary data.</text>
</comment>
<dbReference type="Proteomes" id="UP001432027">
    <property type="component" value="Unassembled WGS sequence"/>
</dbReference>
<sequence length="122" mass="14134">YNVEKRRRPSRSLSKPARFAEYFEDSDSEIKPLVKKSRSVSRKRCSNGNPTTPQCFLCETYPTTTYGYTAHLYIHHNKSTLAQNGIYLNCSCGLTVTSQYKNSKHSKECTRIQFTLHKMDEK</sequence>
<name>A0AAV5TT34_9BILA</name>
<feature type="non-terminal residue" evidence="1">
    <location>
        <position position="1"/>
    </location>
</feature>
<evidence type="ECO:0008006" key="3">
    <source>
        <dbReference type="Google" id="ProtNLM"/>
    </source>
</evidence>
<organism evidence="1 2">
    <name type="scientific">Pristionchus entomophagus</name>
    <dbReference type="NCBI Taxonomy" id="358040"/>
    <lineage>
        <taxon>Eukaryota</taxon>
        <taxon>Metazoa</taxon>
        <taxon>Ecdysozoa</taxon>
        <taxon>Nematoda</taxon>
        <taxon>Chromadorea</taxon>
        <taxon>Rhabditida</taxon>
        <taxon>Rhabditina</taxon>
        <taxon>Diplogasteromorpha</taxon>
        <taxon>Diplogasteroidea</taxon>
        <taxon>Neodiplogasteridae</taxon>
        <taxon>Pristionchus</taxon>
    </lineage>
</organism>
<reference evidence="1" key="1">
    <citation type="submission" date="2023-10" db="EMBL/GenBank/DDBJ databases">
        <title>Genome assembly of Pristionchus species.</title>
        <authorList>
            <person name="Yoshida K."/>
            <person name="Sommer R.J."/>
        </authorList>
    </citation>
    <scope>NUCLEOTIDE SEQUENCE</scope>
    <source>
        <strain evidence="1">RS0144</strain>
    </source>
</reference>
<evidence type="ECO:0000313" key="2">
    <source>
        <dbReference type="Proteomes" id="UP001432027"/>
    </source>
</evidence>
<proteinExistence type="predicted"/>
<accession>A0AAV5TT34</accession>
<dbReference type="AlphaFoldDB" id="A0AAV5TT34"/>
<protein>
    <recommendedName>
        <fullName evidence="3">C2H2-type domain-containing protein</fullName>
    </recommendedName>
</protein>
<keyword evidence="2" id="KW-1185">Reference proteome</keyword>